<dbReference type="AlphaFoldDB" id="A0A1Z5K5B8"/>
<feature type="transmembrane region" description="Helical" evidence="6">
    <location>
        <begin position="282"/>
        <end position="301"/>
    </location>
</feature>
<keyword evidence="4 6" id="KW-1133">Transmembrane helix</keyword>
<keyword evidence="3 6" id="KW-0812">Transmembrane</keyword>
<gene>
    <name evidence="7" type="ORF">FisN_10Hh029</name>
</gene>
<keyword evidence="5 6" id="KW-0472">Membrane</keyword>
<feature type="transmembrane region" description="Helical" evidence="6">
    <location>
        <begin position="146"/>
        <end position="164"/>
    </location>
</feature>
<dbReference type="PANTHER" id="PTHR42893:SF46">
    <property type="entry name" value="PROTEIN DETOXIFICATION 44, CHLOROPLASTIC"/>
    <property type="match status" value="1"/>
</dbReference>
<evidence type="ECO:0000256" key="4">
    <source>
        <dbReference type="ARBA" id="ARBA00022989"/>
    </source>
</evidence>
<feature type="transmembrane region" description="Helical" evidence="6">
    <location>
        <begin position="406"/>
        <end position="427"/>
    </location>
</feature>
<evidence type="ECO:0000256" key="1">
    <source>
        <dbReference type="ARBA" id="ARBA00004141"/>
    </source>
</evidence>
<dbReference type="InterPro" id="IPR002528">
    <property type="entry name" value="MATE_fam"/>
</dbReference>
<feature type="transmembrane region" description="Helical" evidence="6">
    <location>
        <begin position="184"/>
        <end position="202"/>
    </location>
</feature>
<evidence type="ECO:0000256" key="3">
    <source>
        <dbReference type="ARBA" id="ARBA00022692"/>
    </source>
</evidence>
<evidence type="ECO:0000256" key="6">
    <source>
        <dbReference type="SAM" id="Phobius"/>
    </source>
</evidence>
<evidence type="ECO:0000313" key="8">
    <source>
        <dbReference type="Proteomes" id="UP000198406"/>
    </source>
</evidence>
<dbReference type="NCBIfam" id="TIGR00797">
    <property type="entry name" value="matE"/>
    <property type="match status" value="1"/>
</dbReference>
<evidence type="ECO:0000313" key="7">
    <source>
        <dbReference type="EMBL" id="GAX21450.1"/>
    </source>
</evidence>
<dbReference type="OrthoDB" id="2126698at2759"/>
<dbReference type="PANTHER" id="PTHR42893">
    <property type="entry name" value="PROTEIN DETOXIFICATION 44, CHLOROPLASTIC-RELATED"/>
    <property type="match status" value="1"/>
</dbReference>
<protein>
    <recommendedName>
        <fullName evidence="9">Multidrug resistance protein, MATE family</fullName>
    </recommendedName>
</protein>
<feature type="transmembrane region" description="Helical" evidence="6">
    <location>
        <begin position="15"/>
        <end position="35"/>
    </location>
</feature>
<dbReference type="GO" id="GO:0015297">
    <property type="term" value="F:antiporter activity"/>
    <property type="evidence" value="ECO:0007669"/>
    <property type="project" value="InterPro"/>
</dbReference>
<evidence type="ECO:0008006" key="9">
    <source>
        <dbReference type="Google" id="ProtNLM"/>
    </source>
</evidence>
<accession>A0A1Z5K5B8</accession>
<feature type="transmembrane region" description="Helical" evidence="6">
    <location>
        <begin position="256"/>
        <end position="276"/>
    </location>
</feature>
<keyword evidence="8" id="KW-1185">Reference proteome</keyword>
<comment type="similarity">
    <text evidence="2">Belongs to the multi antimicrobial extrusion (MATE) (TC 2.A.66.1) family.</text>
</comment>
<dbReference type="GO" id="GO:0042910">
    <property type="term" value="F:xenobiotic transmembrane transporter activity"/>
    <property type="evidence" value="ECO:0007669"/>
    <property type="project" value="InterPro"/>
</dbReference>
<sequence length="537" mass="57381">MASSKRRVPSQRSGGWQAFALLTLLSWSGSVLCFATQHSTVRPLSHLQQPLTTKGRIRNPIFAAVPTSDDANNESTTPYIIPPGGAHIIPRKLVFDDLDKRLLKISLPVIANFAISPLIGAVDFFWVNRMGNPLAVAGQAAANQVFNSIFWIASFLPSITAILISKENARGNKEGVRDAVCQAIFVGILFAVFSTTLMMAFPEKVLSAVLDTSAPALAYAKPYLMIRALASLPALISLVGFSAFRGILDTVTPVKISSFANLFNAVLDPIFIFTLAMGVPGAALATLASEIVSAVSYLTLMRKQKMVEIRRLLKIPSWKQLSPLLKGGAALQLRNISLNLTFLAVTRATQAIDSRGIAANAHALSIQTFQIGGIVLLALSSVAQTIVPNDLEVGGKRNAKITSNRMMRWGILLGAALGGLQMALLPFLMKTTPLEEVCAAARVPATLSCLYQVINGMVFIGEGIMIGTGSFLQLSLGTVVATAGVLWALRVFPPTMGLTGVWIGFGVFNTLRLLSVLIHQLVNGPLAPRNIEEAGAK</sequence>
<evidence type="ECO:0000256" key="2">
    <source>
        <dbReference type="ARBA" id="ARBA00010199"/>
    </source>
</evidence>
<feature type="transmembrane region" description="Helical" evidence="6">
    <location>
        <begin position="222"/>
        <end position="244"/>
    </location>
</feature>
<dbReference type="InterPro" id="IPR044644">
    <property type="entry name" value="DinF-like"/>
</dbReference>
<dbReference type="EMBL" id="BDSP01000167">
    <property type="protein sequence ID" value="GAX21450.1"/>
    <property type="molecule type" value="Genomic_DNA"/>
</dbReference>
<evidence type="ECO:0000256" key="5">
    <source>
        <dbReference type="ARBA" id="ARBA00023136"/>
    </source>
</evidence>
<feature type="transmembrane region" description="Helical" evidence="6">
    <location>
        <begin position="105"/>
        <end position="126"/>
    </location>
</feature>
<name>A0A1Z5K5B8_FISSO</name>
<dbReference type="Pfam" id="PF01554">
    <property type="entry name" value="MatE"/>
    <property type="match status" value="1"/>
</dbReference>
<dbReference type="GO" id="GO:0016020">
    <property type="term" value="C:membrane"/>
    <property type="evidence" value="ECO:0007669"/>
    <property type="project" value="UniProtKB-SubCell"/>
</dbReference>
<dbReference type="Proteomes" id="UP000198406">
    <property type="component" value="Unassembled WGS sequence"/>
</dbReference>
<comment type="caution">
    <text evidence="7">The sequence shown here is derived from an EMBL/GenBank/DDBJ whole genome shotgun (WGS) entry which is preliminary data.</text>
</comment>
<dbReference type="InParanoid" id="A0A1Z5K5B8"/>
<reference evidence="7 8" key="1">
    <citation type="journal article" date="2015" name="Plant Cell">
        <title>Oil accumulation by the oleaginous diatom Fistulifera solaris as revealed by the genome and transcriptome.</title>
        <authorList>
            <person name="Tanaka T."/>
            <person name="Maeda Y."/>
            <person name="Veluchamy A."/>
            <person name="Tanaka M."/>
            <person name="Abida H."/>
            <person name="Marechal E."/>
            <person name="Bowler C."/>
            <person name="Muto M."/>
            <person name="Sunaga Y."/>
            <person name="Tanaka M."/>
            <person name="Yoshino T."/>
            <person name="Taniguchi T."/>
            <person name="Fukuda Y."/>
            <person name="Nemoto M."/>
            <person name="Matsumoto M."/>
            <person name="Wong P.S."/>
            <person name="Aburatani S."/>
            <person name="Fujibuchi W."/>
        </authorList>
    </citation>
    <scope>NUCLEOTIDE SEQUENCE [LARGE SCALE GENOMIC DNA]</scope>
    <source>
        <strain evidence="7 8">JPCC DA0580</strain>
    </source>
</reference>
<organism evidence="7 8">
    <name type="scientific">Fistulifera solaris</name>
    <name type="common">Oleaginous diatom</name>
    <dbReference type="NCBI Taxonomy" id="1519565"/>
    <lineage>
        <taxon>Eukaryota</taxon>
        <taxon>Sar</taxon>
        <taxon>Stramenopiles</taxon>
        <taxon>Ochrophyta</taxon>
        <taxon>Bacillariophyta</taxon>
        <taxon>Bacillariophyceae</taxon>
        <taxon>Bacillariophycidae</taxon>
        <taxon>Naviculales</taxon>
        <taxon>Naviculaceae</taxon>
        <taxon>Fistulifera</taxon>
    </lineage>
</organism>
<comment type="subcellular location">
    <subcellularLocation>
        <location evidence="1">Membrane</location>
        <topology evidence="1">Multi-pass membrane protein</topology>
    </subcellularLocation>
</comment>
<proteinExistence type="inferred from homology"/>